<sequence length="110" mass="12945">MTLPRISTCYHLPCTDICIATPREHNHNTRASKEEDQKCLDSIFGTWSPNHSRHPRMQKPGQEINWIRKLFFVLGRWHYQYILLFLHCGKRKSSLIATYKQNMQNTSGVS</sequence>
<dbReference type="EMBL" id="KN847338">
    <property type="protein sequence ID" value="KIW40751.1"/>
    <property type="molecule type" value="Genomic_DNA"/>
</dbReference>
<organism evidence="1 2">
    <name type="scientific">Exophiala oligosperma</name>
    <dbReference type="NCBI Taxonomy" id="215243"/>
    <lineage>
        <taxon>Eukaryota</taxon>
        <taxon>Fungi</taxon>
        <taxon>Dikarya</taxon>
        <taxon>Ascomycota</taxon>
        <taxon>Pezizomycotina</taxon>
        <taxon>Eurotiomycetes</taxon>
        <taxon>Chaetothyriomycetidae</taxon>
        <taxon>Chaetothyriales</taxon>
        <taxon>Herpotrichiellaceae</taxon>
        <taxon>Exophiala</taxon>
    </lineage>
</organism>
<name>A0A0D2AL55_9EURO</name>
<dbReference type="AlphaFoldDB" id="A0A0D2AL55"/>
<dbReference type="VEuPathDB" id="FungiDB:PV06_07928"/>
<protein>
    <submittedName>
        <fullName evidence="1">Uncharacterized protein</fullName>
    </submittedName>
</protein>
<dbReference type="HOGENOM" id="CLU_2171073_0_0_1"/>
<keyword evidence="2" id="KW-1185">Reference proteome</keyword>
<dbReference type="RefSeq" id="XP_016260967.1">
    <property type="nucleotide sequence ID" value="XM_016409213.1"/>
</dbReference>
<accession>A0A0D2AL55</accession>
<evidence type="ECO:0000313" key="2">
    <source>
        <dbReference type="Proteomes" id="UP000053342"/>
    </source>
</evidence>
<proteinExistence type="predicted"/>
<dbReference type="GeneID" id="27360002"/>
<gene>
    <name evidence="1" type="ORF">PV06_07928</name>
</gene>
<evidence type="ECO:0000313" key="1">
    <source>
        <dbReference type="EMBL" id="KIW40751.1"/>
    </source>
</evidence>
<dbReference type="Proteomes" id="UP000053342">
    <property type="component" value="Unassembled WGS sequence"/>
</dbReference>
<reference evidence="1 2" key="1">
    <citation type="submission" date="2015-01" db="EMBL/GenBank/DDBJ databases">
        <title>The Genome Sequence of Exophiala oligosperma CBS72588.</title>
        <authorList>
            <consortium name="The Broad Institute Genomics Platform"/>
            <person name="Cuomo C."/>
            <person name="de Hoog S."/>
            <person name="Gorbushina A."/>
            <person name="Stielow B."/>
            <person name="Teixiera M."/>
            <person name="Abouelleil A."/>
            <person name="Chapman S.B."/>
            <person name="Priest M."/>
            <person name="Young S.K."/>
            <person name="Wortman J."/>
            <person name="Nusbaum C."/>
            <person name="Birren B."/>
        </authorList>
    </citation>
    <scope>NUCLEOTIDE SEQUENCE [LARGE SCALE GENOMIC DNA]</scope>
    <source>
        <strain evidence="1 2">CBS 72588</strain>
    </source>
</reference>